<proteinExistence type="predicted"/>
<dbReference type="EMBL" id="SMSJ01000030">
    <property type="protein sequence ID" value="TDH60886.1"/>
    <property type="molecule type" value="Genomic_DNA"/>
</dbReference>
<comment type="caution">
    <text evidence="3">The sequence shown here is derived from an EMBL/GenBank/DDBJ whole genome shotgun (WGS) entry which is preliminary data.</text>
</comment>
<protein>
    <submittedName>
        <fullName evidence="3">Uncharacterized protein</fullName>
    </submittedName>
</protein>
<gene>
    <name evidence="3" type="ORF">E2C06_19910</name>
</gene>
<name>A0A4R5QD90_9PROT</name>
<dbReference type="RefSeq" id="WP_133290364.1">
    <property type="nucleotide sequence ID" value="NZ_SMSJ01000030.1"/>
</dbReference>
<keyword evidence="2" id="KW-0812">Transmembrane</keyword>
<feature type="region of interest" description="Disordered" evidence="1">
    <location>
        <begin position="1"/>
        <end position="53"/>
    </location>
</feature>
<feature type="compositionally biased region" description="Low complexity" evidence="1">
    <location>
        <begin position="7"/>
        <end position="24"/>
    </location>
</feature>
<evidence type="ECO:0000313" key="3">
    <source>
        <dbReference type="EMBL" id="TDH60886.1"/>
    </source>
</evidence>
<keyword evidence="2" id="KW-1133">Transmembrane helix</keyword>
<keyword evidence="4" id="KW-1185">Reference proteome</keyword>
<sequence>MAVFDPGMADVGTGAAAAGTPMAPERIELARRTERRATPPPGDPGTPANASTGPRLTVVLMTAAALGIAAAVIGLR</sequence>
<reference evidence="3 4" key="1">
    <citation type="journal article" date="2016" name="J. Microbiol.">
        <title>Dankookia rubra gen. nov., sp. nov., an alphaproteobacterium isolated from sediment of a shallow stream.</title>
        <authorList>
            <person name="Kim W.H."/>
            <person name="Kim D.H."/>
            <person name="Kang K."/>
            <person name="Ahn T.Y."/>
        </authorList>
    </citation>
    <scope>NUCLEOTIDE SEQUENCE [LARGE SCALE GENOMIC DNA]</scope>
    <source>
        <strain evidence="3 4">JCM30602</strain>
    </source>
</reference>
<evidence type="ECO:0000256" key="2">
    <source>
        <dbReference type="SAM" id="Phobius"/>
    </source>
</evidence>
<evidence type="ECO:0000313" key="4">
    <source>
        <dbReference type="Proteomes" id="UP000295096"/>
    </source>
</evidence>
<keyword evidence="2" id="KW-0472">Membrane</keyword>
<accession>A0A4R5QD90</accession>
<dbReference type="Proteomes" id="UP000295096">
    <property type="component" value="Unassembled WGS sequence"/>
</dbReference>
<feature type="transmembrane region" description="Helical" evidence="2">
    <location>
        <begin position="56"/>
        <end position="75"/>
    </location>
</feature>
<organism evidence="3 4">
    <name type="scientific">Dankookia rubra</name>
    <dbReference type="NCBI Taxonomy" id="1442381"/>
    <lineage>
        <taxon>Bacteria</taxon>
        <taxon>Pseudomonadati</taxon>
        <taxon>Pseudomonadota</taxon>
        <taxon>Alphaproteobacteria</taxon>
        <taxon>Acetobacterales</taxon>
        <taxon>Roseomonadaceae</taxon>
        <taxon>Dankookia</taxon>
    </lineage>
</organism>
<dbReference type="AlphaFoldDB" id="A0A4R5QD90"/>
<feature type="compositionally biased region" description="Basic and acidic residues" evidence="1">
    <location>
        <begin position="25"/>
        <end position="37"/>
    </location>
</feature>
<evidence type="ECO:0000256" key="1">
    <source>
        <dbReference type="SAM" id="MobiDB-lite"/>
    </source>
</evidence>